<dbReference type="InterPro" id="IPR023753">
    <property type="entry name" value="FAD/NAD-binding_dom"/>
</dbReference>
<comment type="cofactor">
    <cofactor evidence="1">
        <name>FAD</name>
        <dbReference type="ChEBI" id="CHEBI:57692"/>
    </cofactor>
</comment>
<protein>
    <submittedName>
        <fullName evidence="10">NAD(FAD)-dependent dehydrogenase</fullName>
    </submittedName>
</protein>
<accession>A0ABX4I4K9</accession>
<dbReference type="InterPro" id="IPR050260">
    <property type="entry name" value="FAD-bd_OxRdtase"/>
</dbReference>
<evidence type="ECO:0000256" key="6">
    <source>
        <dbReference type="ARBA" id="ARBA00023097"/>
    </source>
</evidence>
<evidence type="ECO:0000256" key="5">
    <source>
        <dbReference type="ARBA" id="ARBA00023002"/>
    </source>
</evidence>
<feature type="domain" description="Pyridine nucleotide-disulphide oxidoreductase dimerisation" evidence="8">
    <location>
        <begin position="346"/>
        <end position="446"/>
    </location>
</feature>
<dbReference type="PRINTS" id="PR00411">
    <property type="entry name" value="PNDRDTASEI"/>
</dbReference>
<evidence type="ECO:0000256" key="7">
    <source>
        <dbReference type="ARBA" id="ARBA00023284"/>
    </source>
</evidence>
<dbReference type="Proteomes" id="UP000218979">
    <property type="component" value="Unassembled WGS sequence"/>
</dbReference>
<evidence type="ECO:0000256" key="4">
    <source>
        <dbReference type="ARBA" id="ARBA00022827"/>
    </source>
</evidence>
<name>A0ABX4I4K9_9LACT</name>
<dbReference type="PRINTS" id="PR00368">
    <property type="entry name" value="FADPNR"/>
</dbReference>
<evidence type="ECO:0000259" key="8">
    <source>
        <dbReference type="Pfam" id="PF02852"/>
    </source>
</evidence>
<feature type="domain" description="FAD/NAD(P)-binding" evidence="9">
    <location>
        <begin position="14"/>
        <end position="312"/>
    </location>
</feature>
<dbReference type="Gene3D" id="3.50.50.60">
    <property type="entry name" value="FAD/NAD(P)-binding domain"/>
    <property type="match status" value="2"/>
</dbReference>
<dbReference type="InterPro" id="IPR036188">
    <property type="entry name" value="FAD/NAD-bd_sf"/>
</dbReference>
<gene>
    <name evidence="10" type="ORF">RR45_GL001241</name>
</gene>
<dbReference type="Pfam" id="PF02852">
    <property type="entry name" value="Pyr_redox_dim"/>
    <property type="match status" value="1"/>
</dbReference>
<dbReference type="PANTHER" id="PTHR43429:SF1">
    <property type="entry name" value="NAD(P)H SULFUR OXIDOREDUCTASE (COA-DEPENDENT)"/>
    <property type="match status" value="1"/>
</dbReference>
<dbReference type="Pfam" id="PF07992">
    <property type="entry name" value="Pyr_redox_2"/>
    <property type="match status" value="1"/>
</dbReference>
<dbReference type="SUPFAM" id="SSF51905">
    <property type="entry name" value="FAD/NAD(P)-binding domain"/>
    <property type="match status" value="1"/>
</dbReference>
<dbReference type="PANTHER" id="PTHR43429">
    <property type="entry name" value="PYRIDINE NUCLEOTIDE-DISULFIDE OXIDOREDUCTASE DOMAIN-CONTAINING"/>
    <property type="match status" value="1"/>
</dbReference>
<comment type="caution">
    <text evidence="10">The sequence shown here is derived from an EMBL/GenBank/DDBJ whole genome shotgun (WGS) entry which is preliminary data.</text>
</comment>
<dbReference type="EMBL" id="JXJT01000029">
    <property type="protein sequence ID" value="PCS00274.1"/>
    <property type="molecule type" value="Genomic_DNA"/>
</dbReference>
<dbReference type="InterPro" id="IPR016156">
    <property type="entry name" value="FAD/NAD-linked_Rdtase_dimer_sf"/>
</dbReference>
<proteinExistence type="inferred from homology"/>
<keyword evidence="4" id="KW-0274">FAD</keyword>
<evidence type="ECO:0000259" key="9">
    <source>
        <dbReference type="Pfam" id="PF07992"/>
    </source>
</evidence>
<evidence type="ECO:0000256" key="1">
    <source>
        <dbReference type="ARBA" id="ARBA00001974"/>
    </source>
</evidence>
<evidence type="ECO:0000313" key="11">
    <source>
        <dbReference type="Proteomes" id="UP000218979"/>
    </source>
</evidence>
<keyword evidence="11" id="KW-1185">Reference proteome</keyword>
<comment type="similarity">
    <text evidence="2">Belongs to the class-III pyridine nucleotide-disulfide oxidoreductase family.</text>
</comment>
<dbReference type="InterPro" id="IPR004099">
    <property type="entry name" value="Pyr_nucl-diS_OxRdtase_dimer"/>
</dbReference>
<dbReference type="Gene3D" id="3.30.390.30">
    <property type="match status" value="1"/>
</dbReference>
<sequence length="465" mass="50381">MQESSIYIKKENNMKVIIIGASHGGHQSALELLDKHPDADVTIYEKGDFVSFLSCGMQLFLEDKVSGVDDVRNFKPEDIEKRGGKVKSQHEVLSFDADKKEVTIKNLVTGDVFNETYDKLILSSGVTPAALPVPGADKENIFFMRGRAWALEIKEKMQDPKVKNVAVIGSGYIGVEAAEVFAQAGKKVTIIDMIDDVLGNYLDKELTDILAPVFEANGVALALGESITGFSGGDVVTGVETKTGTIDADLVIVAAGVTPNTEWLKGLVDLEPRGQIKVDDYLRTSAKDVYAIGDAILPLNIASQQHAPVALASTARREARYVVRNIESDTPTEKFRGVLGTSALSVFGYKFAMTGLNDFSAARSGVPVTGSFFKDTLRPSFVKNDGNTDVYVKLNYDNETHKILGGQVMSTYDVTAQINALALAITTGLTLEDLAEADFFFQPGFDRQWSLLNLAAQAALGETKF</sequence>
<keyword evidence="6" id="KW-0558">Oxidation</keyword>
<keyword evidence="5" id="KW-0560">Oxidoreductase</keyword>
<keyword evidence="7" id="KW-0676">Redox-active center</keyword>
<evidence type="ECO:0000256" key="3">
    <source>
        <dbReference type="ARBA" id="ARBA00022630"/>
    </source>
</evidence>
<evidence type="ECO:0000313" key="10">
    <source>
        <dbReference type="EMBL" id="PCS00274.1"/>
    </source>
</evidence>
<dbReference type="SUPFAM" id="SSF55424">
    <property type="entry name" value="FAD/NAD-linked reductases, dimerisation (C-terminal) domain"/>
    <property type="match status" value="1"/>
</dbReference>
<keyword evidence="3" id="KW-0285">Flavoprotein</keyword>
<reference evidence="10 11" key="1">
    <citation type="submission" date="2014-12" db="EMBL/GenBank/DDBJ databases">
        <title>Draft genome sequences of 10 type strains of Lactococcus.</title>
        <authorList>
            <person name="Sun Z."/>
            <person name="Zhong Z."/>
            <person name="Liu W."/>
            <person name="Zhang W."/>
            <person name="Zhang H."/>
        </authorList>
    </citation>
    <scope>NUCLEOTIDE SEQUENCE [LARGE SCALE GENOMIC DNA]</scope>
    <source>
        <strain evidence="10 11">DSM 22330</strain>
    </source>
</reference>
<organism evidence="10 11">
    <name type="scientific">Pseudolactococcus chungangensis CAU 28 = DSM 22330</name>
    <dbReference type="NCBI Taxonomy" id="1122154"/>
    <lineage>
        <taxon>Bacteria</taxon>
        <taxon>Bacillati</taxon>
        <taxon>Bacillota</taxon>
        <taxon>Bacilli</taxon>
        <taxon>Lactobacillales</taxon>
        <taxon>Streptococcaceae</taxon>
        <taxon>Pseudolactococcus</taxon>
    </lineage>
</organism>
<evidence type="ECO:0000256" key="2">
    <source>
        <dbReference type="ARBA" id="ARBA00009130"/>
    </source>
</evidence>